<comment type="caution">
    <text evidence="7">The sequence shown here is derived from an EMBL/GenBank/DDBJ whole genome shotgun (WGS) entry which is preliminary data.</text>
</comment>
<protein>
    <submittedName>
        <fullName evidence="7">Polysaccharide biosynthesis protein</fullName>
    </submittedName>
</protein>
<dbReference type="Proteomes" id="UP000886883">
    <property type="component" value="Unassembled WGS sequence"/>
</dbReference>
<dbReference type="PANTHER" id="PTHR30250">
    <property type="entry name" value="PST FAMILY PREDICTED COLANIC ACID TRANSPORTER"/>
    <property type="match status" value="1"/>
</dbReference>
<name>A0A9D2MSG5_9FIRM</name>
<accession>A0A9D2MSG5</accession>
<evidence type="ECO:0000256" key="5">
    <source>
        <dbReference type="ARBA" id="ARBA00023136"/>
    </source>
</evidence>
<keyword evidence="2" id="KW-1003">Cell membrane</keyword>
<dbReference type="EMBL" id="DWXE01000022">
    <property type="protein sequence ID" value="HJB91126.1"/>
    <property type="molecule type" value="Genomic_DNA"/>
</dbReference>
<keyword evidence="3 6" id="KW-0812">Transmembrane</keyword>
<dbReference type="GO" id="GO:0005886">
    <property type="term" value="C:plasma membrane"/>
    <property type="evidence" value="ECO:0007669"/>
    <property type="project" value="UniProtKB-SubCell"/>
</dbReference>
<feature type="transmembrane region" description="Helical" evidence="6">
    <location>
        <begin position="12"/>
        <end position="30"/>
    </location>
</feature>
<reference evidence="7" key="2">
    <citation type="submission" date="2021-04" db="EMBL/GenBank/DDBJ databases">
        <authorList>
            <person name="Gilroy R."/>
        </authorList>
    </citation>
    <scope>NUCLEOTIDE SEQUENCE</scope>
    <source>
        <strain evidence="7">USAMLcec3-2134</strain>
    </source>
</reference>
<feature type="transmembrane region" description="Helical" evidence="6">
    <location>
        <begin position="438"/>
        <end position="456"/>
    </location>
</feature>
<evidence type="ECO:0000256" key="2">
    <source>
        <dbReference type="ARBA" id="ARBA00022475"/>
    </source>
</evidence>
<keyword evidence="5 6" id="KW-0472">Membrane</keyword>
<evidence type="ECO:0000256" key="6">
    <source>
        <dbReference type="SAM" id="Phobius"/>
    </source>
</evidence>
<evidence type="ECO:0000256" key="1">
    <source>
        <dbReference type="ARBA" id="ARBA00004651"/>
    </source>
</evidence>
<keyword evidence="4 6" id="KW-1133">Transmembrane helix</keyword>
<feature type="transmembrane region" description="Helical" evidence="6">
    <location>
        <begin position="308"/>
        <end position="328"/>
    </location>
</feature>
<sequence length="510" mass="57048">MGRVRYATKNIIFGLTGNVVTMLLRFALRYVFIMKLGDTLTGVEGLYTDILTMLSLAELGIGTAVNYSLYGPAARGEKEKIKSYMLLYKKAYRVIALVIAAAGLILVPFLPVIVGDPGYLTVEELRLYYLIYLFNTVSTYFVAWKYSLANAEQKNYIQTNAITITKMVTVAVQMAGLLLLPNFLLYLLIQAGVELAQKIFVSRYLDKKYPLLKEKDIQPLKKEEREGVVNNTKALVLHRIGDMARLQTDTIIISAFLGVVWVGLMGTYKLIINSISNYVNVIFNSVISSFGNLIATEGKDRQFELFSVYRFFAIWVYGFSAVGFFLLLSPLVELYVGAERVLPASIISWYLIDYFFKGERVVLSNFKTAAGVFEQDKYLTLIQGLVNLVLSLALVTRLGMAGVYIGTVVSGIIANITKPVIIYRVCFGKKAGSYFLDSVKYLAVIAAALLILIPLQGAVMPQVTIPKFILMMLLITAVFNGIFLLVFGRSREFQYLWRMGKGRISCLLSK</sequence>
<evidence type="ECO:0000313" key="7">
    <source>
        <dbReference type="EMBL" id="HJB91126.1"/>
    </source>
</evidence>
<gene>
    <name evidence="7" type="ORF">H9763_06610</name>
</gene>
<feature type="transmembrane region" description="Helical" evidence="6">
    <location>
        <begin position="50"/>
        <end position="70"/>
    </location>
</feature>
<proteinExistence type="predicted"/>
<feature type="transmembrane region" description="Helical" evidence="6">
    <location>
        <begin position="251"/>
        <end position="272"/>
    </location>
</feature>
<dbReference type="PANTHER" id="PTHR30250:SF26">
    <property type="entry name" value="PSMA PROTEIN"/>
    <property type="match status" value="1"/>
</dbReference>
<evidence type="ECO:0000313" key="8">
    <source>
        <dbReference type="Proteomes" id="UP000886883"/>
    </source>
</evidence>
<feature type="transmembrane region" description="Helical" evidence="6">
    <location>
        <begin position="468"/>
        <end position="488"/>
    </location>
</feature>
<feature type="transmembrane region" description="Helical" evidence="6">
    <location>
        <begin position="91"/>
        <end position="114"/>
    </location>
</feature>
<organism evidence="7 8">
    <name type="scientific">Candidatus Eisenbergiella merdigallinarum</name>
    <dbReference type="NCBI Taxonomy" id="2838552"/>
    <lineage>
        <taxon>Bacteria</taxon>
        <taxon>Bacillati</taxon>
        <taxon>Bacillota</taxon>
        <taxon>Clostridia</taxon>
        <taxon>Lachnospirales</taxon>
        <taxon>Lachnospiraceae</taxon>
        <taxon>Eisenbergiella</taxon>
    </lineage>
</organism>
<dbReference type="InterPro" id="IPR050833">
    <property type="entry name" value="Poly_Biosynth_Transport"/>
</dbReference>
<dbReference type="AlphaFoldDB" id="A0A9D2MSG5"/>
<evidence type="ECO:0000256" key="4">
    <source>
        <dbReference type="ARBA" id="ARBA00022989"/>
    </source>
</evidence>
<reference evidence="7" key="1">
    <citation type="journal article" date="2021" name="PeerJ">
        <title>Extensive microbial diversity within the chicken gut microbiome revealed by metagenomics and culture.</title>
        <authorList>
            <person name="Gilroy R."/>
            <person name="Ravi A."/>
            <person name="Getino M."/>
            <person name="Pursley I."/>
            <person name="Horton D.L."/>
            <person name="Alikhan N.F."/>
            <person name="Baker D."/>
            <person name="Gharbi K."/>
            <person name="Hall N."/>
            <person name="Watson M."/>
            <person name="Adriaenssens E.M."/>
            <person name="Foster-Nyarko E."/>
            <person name="Jarju S."/>
            <person name="Secka A."/>
            <person name="Antonio M."/>
            <person name="Oren A."/>
            <person name="Chaudhuri R.R."/>
            <person name="La Ragione R."/>
            <person name="Hildebrand F."/>
            <person name="Pallen M.J."/>
        </authorList>
    </citation>
    <scope>NUCLEOTIDE SEQUENCE</scope>
    <source>
        <strain evidence="7">USAMLcec3-2134</strain>
    </source>
</reference>
<evidence type="ECO:0000256" key="3">
    <source>
        <dbReference type="ARBA" id="ARBA00022692"/>
    </source>
</evidence>
<feature type="transmembrane region" description="Helical" evidence="6">
    <location>
        <begin position="126"/>
        <end position="144"/>
    </location>
</feature>
<comment type="subcellular location">
    <subcellularLocation>
        <location evidence="1">Cell membrane</location>
        <topology evidence="1">Multi-pass membrane protein</topology>
    </subcellularLocation>
</comment>